<accession>A0A0F2CH52</accession>
<dbReference type="EMBL" id="RJPM01000005">
    <property type="protein sequence ID" value="RSJ76063.1"/>
    <property type="molecule type" value="Genomic_DNA"/>
</dbReference>
<name>A0A0F2CH52_STRCR</name>
<dbReference type="AlphaFoldDB" id="A0A0F2CH52"/>
<dbReference type="Proteomes" id="UP000272213">
    <property type="component" value="Unassembled WGS sequence"/>
</dbReference>
<comment type="caution">
    <text evidence="1">The sequence shown here is derived from an EMBL/GenBank/DDBJ whole genome shotgun (WGS) entry which is preliminary data.</text>
</comment>
<protein>
    <submittedName>
        <fullName evidence="1">Uncharacterized protein</fullName>
    </submittedName>
</protein>
<sequence length="82" mass="9603">MGILKRLFGKIEEVNKGEAALEELDQTWTINLEEEANDFWFQMEQNLLIILSKQQADWTKWSVLSFLSILSKAKKPLNCFIK</sequence>
<evidence type="ECO:0000313" key="2">
    <source>
        <dbReference type="Proteomes" id="UP000272213"/>
    </source>
</evidence>
<proteinExistence type="predicted"/>
<gene>
    <name evidence="1" type="ORF">D8798_07325</name>
</gene>
<organism evidence="1 2">
    <name type="scientific">Streptococcus cristatus</name>
    <dbReference type="NCBI Taxonomy" id="45634"/>
    <lineage>
        <taxon>Bacteria</taxon>
        <taxon>Bacillati</taxon>
        <taxon>Bacillota</taxon>
        <taxon>Bacilli</taxon>
        <taxon>Lactobacillales</taxon>
        <taxon>Streptococcaceae</taxon>
        <taxon>Streptococcus</taxon>
    </lineage>
</organism>
<reference evidence="1 2" key="1">
    <citation type="submission" date="2018-11" db="EMBL/GenBank/DDBJ databases">
        <title>Species Designations Belie Phenotypic and Genotypic Heterogeneity in Oral Streptococci.</title>
        <authorList>
            <person name="Velsko I."/>
        </authorList>
    </citation>
    <scope>NUCLEOTIDE SEQUENCE [LARGE SCALE GENOMIC DNA]</scope>
    <source>
        <strain evidence="1 2">BCA6</strain>
    </source>
</reference>
<evidence type="ECO:0000313" key="1">
    <source>
        <dbReference type="EMBL" id="RSJ76063.1"/>
    </source>
</evidence>